<organism evidence="1 2">
    <name type="scientific">Occultella glacieicola</name>
    <dbReference type="NCBI Taxonomy" id="2518684"/>
    <lineage>
        <taxon>Bacteria</taxon>
        <taxon>Bacillati</taxon>
        <taxon>Actinomycetota</taxon>
        <taxon>Actinomycetes</taxon>
        <taxon>Micrococcales</taxon>
        <taxon>Ruaniaceae</taxon>
        <taxon>Occultella</taxon>
    </lineage>
</organism>
<protein>
    <recommendedName>
        <fullName evidence="3">Pentapeptide repeat-containing protein</fullName>
    </recommendedName>
</protein>
<reference evidence="1 2" key="1">
    <citation type="submission" date="2019-03" db="EMBL/GenBank/DDBJ databases">
        <title>Genomic features of bacteria from cold environments.</title>
        <authorList>
            <person name="Shen L."/>
        </authorList>
    </citation>
    <scope>NUCLEOTIDE SEQUENCE [LARGE SCALE GENOMIC DNA]</scope>
    <source>
        <strain evidence="2">T3246-1</strain>
    </source>
</reference>
<gene>
    <name evidence="1" type="ORF">EXU48_19360</name>
</gene>
<evidence type="ECO:0008006" key="3">
    <source>
        <dbReference type="Google" id="ProtNLM"/>
    </source>
</evidence>
<evidence type="ECO:0000313" key="1">
    <source>
        <dbReference type="EMBL" id="TDE90074.1"/>
    </source>
</evidence>
<dbReference type="Proteomes" id="UP000504882">
    <property type="component" value="Unassembled WGS sequence"/>
</dbReference>
<accession>A0ABY2E0N3</accession>
<comment type="caution">
    <text evidence="1">The sequence shown here is derived from an EMBL/GenBank/DDBJ whole genome shotgun (WGS) entry which is preliminary data.</text>
</comment>
<dbReference type="Gene3D" id="2.160.20.80">
    <property type="entry name" value="E3 ubiquitin-protein ligase SopA"/>
    <property type="match status" value="1"/>
</dbReference>
<evidence type="ECO:0000313" key="2">
    <source>
        <dbReference type="Proteomes" id="UP000504882"/>
    </source>
</evidence>
<dbReference type="SUPFAM" id="SSF141571">
    <property type="entry name" value="Pentapeptide repeat-like"/>
    <property type="match status" value="1"/>
</dbReference>
<dbReference type="RefSeq" id="WP_133109329.1">
    <property type="nucleotide sequence ID" value="NZ_SMNA01000010.1"/>
</dbReference>
<keyword evidence="2" id="KW-1185">Reference proteome</keyword>
<proteinExistence type="predicted"/>
<name>A0ABY2E0N3_9MICO</name>
<dbReference type="InterPro" id="IPR001646">
    <property type="entry name" value="5peptide_repeat"/>
</dbReference>
<dbReference type="Pfam" id="PF00805">
    <property type="entry name" value="Pentapeptide"/>
    <property type="match status" value="1"/>
</dbReference>
<sequence>MRITDTMEAFLAGETSAFLDECSAHLAEQWASFEPGELATSFALLWKARKEGWLLSSEELLTTLIGHYGTFDHCRLERLDFFAGTGGSLSRSFRATVLIECELARLDLRKSQFSGAWLESVSFAEADLSGVDFSSASLLDVDFTDSLLAGADFRTLEPGLSLRVSGVEYSKERAMGLLASRGALVASVDPLYIAMAHPHYDIARKIARRLCEGGASQHMGLTQRGASAKDPQAAIRFIEMLVSVGYAAYDKSGSERTVELAVAGRMPLRQLVDETGLAPALVGYFAKTDRR</sequence>
<dbReference type="EMBL" id="SMNA01000010">
    <property type="protein sequence ID" value="TDE90074.1"/>
    <property type="molecule type" value="Genomic_DNA"/>
</dbReference>